<keyword evidence="12 19" id="KW-0675">Receptor</keyword>
<evidence type="ECO:0000256" key="8">
    <source>
        <dbReference type="ARBA" id="ARBA00023004"/>
    </source>
</evidence>
<evidence type="ECO:0000256" key="1">
    <source>
        <dbReference type="ARBA" id="ARBA00004571"/>
    </source>
</evidence>
<dbReference type="InterPro" id="IPR000531">
    <property type="entry name" value="Beta-barrel_TonB"/>
</dbReference>
<keyword evidence="10 15" id="KW-0798">TonB box</keyword>
<comment type="subcellular location">
    <subcellularLocation>
        <location evidence="1 14">Cell outer membrane</location>
        <topology evidence="1 14">Multi-pass membrane protein</topology>
    </subcellularLocation>
</comment>
<dbReference type="PANTHER" id="PTHR32552">
    <property type="entry name" value="FERRICHROME IRON RECEPTOR-RELATED"/>
    <property type="match status" value="1"/>
</dbReference>
<evidence type="ECO:0000259" key="17">
    <source>
        <dbReference type="Pfam" id="PF00593"/>
    </source>
</evidence>
<evidence type="ECO:0000256" key="13">
    <source>
        <dbReference type="ARBA" id="ARBA00023237"/>
    </source>
</evidence>
<dbReference type="InterPro" id="IPR010105">
    <property type="entry name" value="TonB_sidphr_rcpt"/>
</dbReference>
<name>A0ABX7JK61_9RHOB</name>
<dbReference type="RefSeq" id="WP_205295201.1">
    <property type="nucleotide sequence ID" value="NZ_CP070369.1"/>
</dbReference>
<comment type="similarity">
    <text evidence="2 14 15">Belongs to the TonB-dependent receptor family.</text>
</comment>
<evidence type="ECO:0000256" key="16">
    <source>
        <dbReference type="SAM" id="SignalP"/>
    </source>
</evidence>
<dbReference type="InterPro" id="IPR012910">
    <property type="entry name" value="Plug_dom"/>
</dbReference>
<dbReference type="Gene3D" id="2.170.130.10">
    <property type="entry name" value="TonB-dependent receptor, plug domain"/>
    <property type="match status" value="1"/>
</dbReference>
<evidence type="ECO:0000256" key="12">
    <source>
        <dbReference type="ARBA" id="ARBA00023170"/>
    </source>
</evidence>
<evidence type="ECO:0000256" key="5">
    <source>
        <dbReference type="ARBA" id="ARBA00022496"/>
    </source>
</evidence>
<evidence type="ECO:0000256" key="10">
    <source>
        <dbReference type="ARBA" id="ARBA00023077"/>
    </source>
</evidence>
<feature type="chain" id="PRO_5046286736" evidence="16">
    <location>
        <begin position="25"/>
        <end position="708"/>
    </location>
</feature>
<evidence type="ECO:0000256" key="15">
    <source>
        <dbReference type="RuleBase" id="RU003357"/>
    </source>
</evidence>
<evidence type="ECO:0000259" key="18">
    <source>
        <dbReference type="Pfam" id="PF07715"/>
    </source>
</evidence>
<evidence type="ECO:0000256" key="7">
    <source>
        <dbReference type="ARBA" id="ARBA00022729"/>
    </source>
</evidence>
<dbReference type="NCBIfam" id="TIGR01783">
    <property type="entry name" value="TonB-siderophor"/>
    <property type="match status" value="1"/>
</dbReference>
<evidence type="ECO:0000256" key="6">
    <source>
        <dbReference type="ARBA" id="ARBA00022692"/>
    </source>
</evidence>
<evidence type="ECO:0000256" key="4">
    <source>
        <dbReference type="ARBA" id="ARBA00022452"/>
    </source>
</evidence>
<dbReference type="InterPro" id="IPR039426">
    <property type="entry name" value="TonB-dep_rcpt-like"/>
</dbReference>
<keyword evidence="20" id="KW-1185">Reference proteome</keyword>
<keyword evidence="9" id="KW-0406">Ion transport</keyword>
<feature type="domain" description="TonB-dependent receptor plug" evidence="18">
    <location>
        <begin position="63"/>
        <end position="166"/>
    </location>
</feature>
<keyword evidence="3 14" id="KW-0813">Transport</keyword>
<keyword evidence="7 16" id="KW-0732">Signal</keyword>
<evidence type="ECO:0000256" key="3">
    <source>
        <dbReference type="ARBA" id="ARBA00022448"/>
    </source>
</evidence>
<evidence type="ECO:0000256" key="9">
    <source>
        <dbReference type="ARBA" id="ARBA00023065"/>
    </source>
</evidence>
<dbReference type="SUPFAM" id="SSF56935">
    <property type="entry name" value="Porins"/>
    <property type="match status" value="1"/>
</dbReference>
<evidence type="ECO:0000313" key="20">
    <source>
        <dbReference type="Proteomes" id="UP000663629"/>
    </source>
</evidence>
<keyword evidence="4 14" id="KW-1134">Transmembrane beta strand</keyword>
<proteinExistence type="inferred from homology"/>
<dbReference type="InterPro" id="IPR036942">
    <property type="entry name" value="Beta-barrel_TonB_sf"/>
</dbReference>
<dbReference type="Proteomes" id="UP000663629">
    <property type="component" value="Plasmid p1"/>
</dbReference>
<accession>A0ABX7JK61</accession>
<keyword evidence="13 14" id="KW-0998">Cell outer membrane</keyword>
<dbReference type="PANTHER" id="PTHR32552:SF68">
    <property type="entry name" value="FERRICHROME OUTER MEMBRANE TRANSPORTER_PHAGE RECEPTOR"/>
    <property type="match status" value="1"/>
</dbReference>
<protein>
    <submittedName>
        <fullName evidence="19">TonB-dependent siderophore receptor</fullName>
    </submittedName>
</protein>
<feature type="domain" description="TonB-dependent receptor-like beta-barrel" evidence="17">
    <location>
        <begin position="248"/>
        <end position="677"/>
    </location>
</feature>
<dbReference type="Gene3D" id="2.40.170.20">
    <property type="entry name" value="TonB-dependent receptor, beta-barrel domain"/>
    <property type="match status" value="1"/>
</dbReference>
<dbReference type="PROSITE" id="PS52016">
    <property type="entry name" value="TONB_DEPENDENT_REC_3"/>
    <property type="match status" value="1"/>
</dbReference>
<keyword evidence="8" id="KW-0408">Iron</keyword>
<dbReference type="EMBL" id="CP070369">
    <property type="protein sequence ID" value="QRZ14224.1"/>
    <property type="molecule type" value="Genomic_DNA"/>
</dbReference>
<dbReference type="InterPro" id="IPR037066">
    <property type="entry name" value="Plug_dom_sf"/>
</dbReference>
<dbReference type="Pfam" id="PF07715">
    <property type="entry name" value="Plug"/>
    <property type="match status" value="1"/>
</dbReference>
<evidence type="ECO:0000256" key="14">
    <source>
        <dbReference type="PROSITE-ProRule" id="PRU01360"/>
    </source>
</evidence>
<dbReference type="Pfam" id="PF00593">
    <property type="entry name" value="TonB_dep_Rec_b-barrel"/>
    <property type="match status" value="1"/>
</dbReference>
<feature type="signal peptide" evidence="16">
    <location>
        <begin position="1"/>
        <end position="24"/>
    </location>
</feature>
<keyword evidence="5" id="KW-0410">Iron transport</keyword>
<evidence type="ECO:0000256" key="11">
    <source>
        <dbReference type="ARBA" id="ARBA00023136"/>
    </source>
</evidence>
<evidence type="ECO:0000256" key="2">
    <source>
        <dbReference type="ARBA" id="ARBA00009810"/>
    </source>
</evidence>
<sequence>MIKTRFTLLMLLSCQTALAGAAFAQDTIQLDTVVINSQADDGTGPAIGANPMTLTGAKTATPVTEVPQSVAVIPSETLRQGNISKLDGALAYTSGVIGQPYGYDSDTNWIMVRGFAATANGVFQDGLPNFSFGFGGFYVDPHMVERIEVLKGPSSVLYGSSNPGGIVNYVTKQPTGQNSTEVELGFDEHGRVWTSVDQNRVIDRSTAYRFLGKLERQDGHGAFEPGFHGLLSGSIRHETAAGAELSFGLDYLRIDEDHVGNAWLPYVGTVVDAPFGRIDRDFNTGEPGHDRYERDQVTARFGFSQEIGAWRIENNARIGWSNVEEDSVYAYGYDGFALEPSDPQGTLSRLVFDHESEAVTFLNDTRASTKVTWGGAEHSLLFGMDLKYFRLDQMQASAVAPGLTVVDPQYGAALPAAFPYIDQKLTQRQIGFYAQDQIRWGDGWIATLNARYDHVKTEAGVNRATGAAGMSRTDGRWSGRLGIARTLLNGVTPYASVSTYFLPKIATDISGATSSPETGRQIEAGVKWQANEDLLVTAAAFDIHRNNITQAVIGGITRQLGEVRSRGIELQAQGRLTDSVRIEAEVTKLDVEILDDLSRAVIGKTPYSTPETTAAVRVSWTPQQAAEWTLTGGVRWTGKSWADNENTLRVPDYTVLDLGATRQFEGGWEANLAVTNVTDKKYVSSCQTGFWCYYGEGRNISLSIRKSF</sequence>
<dbReference type="CDD" id="cd01347">
    <property type="entry name" value="ligand_gated_channel"/>
    <property type="match status" value="1"/>
</dbReference>
<keyword evidence="19" id="KW-0614">Plasmid</keyword>
<evidence type="ECO:0000313" key="19">
    <source>
        <dbReference type="EMBL" id="QRZ14224.1"/>
    </source>
</evidence>
<geneLocation type="plasmid" evidence="19 20">
    <name>p1</name>
</geneLocation>
<keyword evidence="6 14" id="KW-0812">Transmembrane</keyword>
<keyword evidence="11 14" id="KW-0472">Membrane</keyword>
<reference evidence="19 20" key="1">
    <citation type="submission" date="2021-02" db="EMBL/GenBank/DDBJ databases">
        <title>Paracoccus methylovroum sp.nov., a new methanol and methylamine utilizing methylotrophic denitrifer.</title>
        <authorList>
            <person name="Timsy T."/>
            <person name="Behrendt U."/>
            <person name="Ulrich A."/>
            <person name="Spanner T."/>
            <person name="Foesel B.U."/>
            <person name="Horn M.A."/>
            <person name="Kolb S."/>
        </authorList>
    </citation>
    <scope>NUCLEOTIDE SEQUENCE [LARGE SCALE GENOMIC DNA]</scope>
    <source>
        <strain evidence="19 20">H4-D09</strain>
        <plasmid evidence="19 20">p1</plasmid>
    </source>
</reference>
<organism evidence="19 20">
    <name type="scientific">Paracoccus methylovorus</name>
    <dbReference type="NCBI Taxonomy" id="2812658"/>
    <lineage>
        <taxon>Bacteria</taxon>
        <taxon>Pseudomonadati</taxon>
        <taxon>Pseudomonadota</taxon>
        <taxon>Alphaproteobacteria</taxon>
        <taxon>Rhodobacterales</taxon>
        <taxon>Paracoccaceae</taxon>
        <taxon>Paracoccus</taxon>
    </lineage>
</organism>
<gene>
    <name evidence="19" type="ORF">JWJ88_12040</name>
</gene>